<dbReference type="NCBIfam" id="TIGR00797">
    <property type="entry name" value="matE"/>
    <property type="match status" value="1"/>
</dbReference>
<dbReference type="EMBL" id="JMCC02000167">
    <property type="protein sequence ID" value="KIG11898.1"/>
    <property type="molecule type" value="Genomic_DNA"/>
</dbReference>
<evidence type="ECO:0000313" key="3">
    <source>
        <dbReference type="EMBL" id="KIG11898.1"/>
    </source>
</evidence>
<protein>
    <submittedName>
        <fullName evidence="3">Na+-driven multidrug efflux pump</fullName>
    </submittedName>
</protein>
<gene>
    <name evidence="3" type="ORF">DB30_02323</name>
</gene>
<dbReference type="Proteomes" id="UP000031599">
    <property type="component" value="Unassembled WGS sequence"/>
</dbReference>
<feature type="transmembrane region" description="Helical" evidence="2">
    <location>
        <begin position="271"/>
        <end position="290"/>
    </location>
</feature>
<comment type="caution">
    <text evidence="3">The sequence shown here is derived from an EMBL/GenBank/DDBJ whole genome shotgun (WGS) entry which is preliminary data.</text>
</comment>
<evidence type="ECO:0000256" key="2">
    <source>
        <dbReference type="SAM" id="Phobius"/>
    </source>
</evidence>
<proteinExistence type="predicted"/>
<keyword evidence="2" id="KW-1133">Transmembrane helix</keyword>
<feature type="transmembrane region" description="Helical" evidence="2">
    <location>
        <begin position="226"/>
        <end position="251"/>
    </location>
</feature>
<dbReference type="InterPro" id="IPR050222">
    <property type="entry name" value="MATE_MdtK"/>
</dbReference>
<dbReference type="GO" id="GO:0042910">
    <property type="term" value="F:xenobiotic transmembrane transporter activity"/>
    <property type="evidence" value="ECO:0007669"/>
    <property type="project" value="InterPro"/>
</dbReference>
<sequence>MVGVVGSLGAGWIAQIMAPPGPGSEPIQAAATVYMRVGFCAYPAVFVAAAGALILNGSGDTKTTFWIGGLANVVNIVANYTLIYGVAIGPLEIPELGPAGAALGTVLAYALACGLTLAMLRRPSCPVQVVEVFGRRATPAALLARRELVRLSSPAILERLVIHVGYVSYAVVVAALGATVMAANQALLTLESICFLGAEGFGVAAATVVGQFLGRRDPDGSGRGGGFAALSCALALSGFGLLIWATAAWTLPMFVAPGESGEALIEAAQRAMPILVIAQPMMAIAVVLGHGLRGAGDTRSPVVAALFGGLLVRVIGCWMLGVQLGLGLRGVWIATALDWTLRSVILGVVFLRGRWRSLEL</sequence>
<dbReference type="PANTHER" id="PTHR43298">
    <property type="entry name" value="MULTIDRUG RESISTANCE PROTEIN NORM-RELATED"/>
    <property type="match status" value="1"/>
</dbReference>
<feature type="transmembrane region" description="Helical" evidence="2">
    <location>
        <begin position="33"/>
        <end position="55"/>
    </location>
</feature>
<evidence type="ECO:0000256" key="1">
    <source>
        <dbReference type="ARBA" id="ARBA00022448"/>
    </source>
</evidence>
<feature type="transmembrane region" description="Helical" evidence="2">
    <location>
        <begin position="195"/>
        <end position="214"/>
    </location>
</feature>
<feature type="transmembrane region" description="Helical" evidence="2">
    <location>
        <begin position="160"/>
        <end position="183"/>
    </location>
</feature>
<dbReference type="PANTHER" id="PTHR43298:SF2">
    <property type="entry name" value="FMN_FAD EXPORTER YEEO-RELATED"/>
    <property type="match status" value="1"/>
</dbReference>
<keyword evidence="1" id="KW-0813">Transport</keyword>
<evidence type="ECO:0000313" key="4">
    <source>
        <dbReference type="Proteomes" id="UP000031599"/>
    </source>
</evidence>
<reference evidence="3 4" key="1">
    <citation type="submission" date="2014-12" db="EMBL/GenBank/DDBJ databases">
        <title>Genome assembly of Enhygromyxa salina DSM 15201.</title>
        <authorList>
            <person name="Sharma G."/>
            <person name="Subramanian S."/>
        </authorList>
    </citation>
    <scope>NUCLEOTIDE SEQUENCE [LARGE SCALE GENOMIC DNA]</scope>
    <source>
        <strain evidence="3 4">DSM 15201</strain>
    </source>
</reference>
<dbReference type="InterPro" id="IPR002528">
    <property type="entry name" value="MATE_fam"/>
</dbReference>
<feature type="transmembrane region" description="Helical" evidence="2">
    <location>
        <begin position="302"/>
        <end position="324"/>
    </location>
</feature>
<keyword evidence="2" id="KW-0812">Transmembrane</keyword>
<dbReference type="AlphaFoldDB" id="A0A0C1ZM09"/>
<feature type="transmembrane region" description="Helical" evidence="2">
    <location>
        <begin position="330"/>
        <end position="351"/>
    </location>
</feature>
<name>A0A0C1ZM09_9BACT</name>
<organism evidence="3 4">
    <name type="scientific">Enhygromyxa salina</name>
    <dbReference type="NCBI Taxonomy" id="215803"/>
    <lineage>
        <taxon>Bacteria</taxon>
        <taxon>Pseudomonadati</taxon>
        <taxon>Myxococcota</taxon>
        <taxon>Polyangia</taxon>
        <taxon>Nannocystales</taxon>
        <taxon>Nannocystaceae</taxon>
        <taxon>Enhygromyxa</taxon>
    </lineage>
</organism>
<accession>A0A0C1ZM09</accession>
<feature type="transmembrane region" description="Helical" evidence="2">
    <location>
        <begin position="67"/>
        <end position="87"/>
    </location>
</feature>
<dbReference type="GO" id="GO:0015297">
    <property type="term" value="F:antiporter activity"/>
    <property type="evidence" value="ECO:0007669"/>
    <property type="project" value="InterPro"/>
</dbReference>
<keyword evidence="2" id="KW-0472">Membrane</keyword>
<feature type="transmembrane region" description="Helical" evidence="2">
    <location>
        <begin position="99"/>
        <end position="120"/>
    </location>
</feature>
<dbReference type="Pfam" id="PF01554">
    <property type="entry name" value="MatE"/>
    <property type="match status" value="1"/>
</dbReference>
<dbReference type="GO" id="GO:0005886">
    <property type="term" value="C:plasma membrane"/>
    <property type="evidence" value="ECO:0007669"/>
    <property type="project" value="TreeGrafter"/>
</dbReference>